<evidence type="ECO:0000259" key="1">
    <source>
        <dbReference type="Pfam" id="PF14744"/>
    </source>
</evidence>
<dbReference type="InParanoid" id="A0A7I4EQL1"/>
<feature type="domain" description="WASH complex subunit 7 C-terminal" evidence="3">
    <location>
        <begin position="1012"/>
        <end position="1194"/>
    </location>
</feature>
<evidence type="ECO:0000313" key="5">
    <source>
        <dbReference type="Proteomes" id="UP000006727"/>
    </source>
</evidence>
<reference evidence="4 5" key="1">
    <citation type="journal article" date="2008" name="Science">
        <title>The Physcomitrella genome reveals evolutionary insights into the conquest of land by plants.</title>
        <authorList>
            <person name="Rensing S."/>
            <person name="Lang D."/>
            <person name="Zimmer A."/>
            <person name="Terry A."/>
            <person name="Salamov A."/>
            <person name="Shapiro H."/>
            <person name="Nishiyama T."/>
            <person name="Perroud P.-F."/>
            <person name="Lindquist E."/>
            <person name="Kamisugi Y."/>
            <person name="Tanahashi T."/>
            <person name="Sakakibara K."/>
            <person name="Fujita T."/>
            <person name="Oishi K."/>
            <person name="Shin-I T."/>
            <person name="Kuroki Y."/>
            <person name="Toyoda A."/>
            <person name="Suzuki Y."/>
            <person name="Hashimoto A."/>
            <person name="Yamaguchi K."/>
            <person name="Sugano A."/>
            <person name="Kohara Y."/>
            <person name="Fujiyama A."/>
            <person name="Anterola A."/>
            <person name="Aoki S."/>
            <person name="Ashton N."/>
            <person name="Barbazuk W.B."/>
            <person name="Barker E."/>
            <person name="Bennetzen J."/>
            <person name="Bezanilla M."/>
            <person name="Blankenship R."/>
            <person name="Cho S.H."/>
            <person name="Dutcher S."/>
            <person name="Estelle M."/>
            <person name="Fawcett J.A."/>
            <person name="Gundlach H."/>
            <person name="Hanada K."/>
            <person name="Heyl A."/>
            <person name="Hicks K.A."/>
            <person name="Hugh J."/>
            <person name="Lohr M."/>
            <person name="Mayer K."/>
            <person name="Melkozernov A."/>
            <person name="Murata T."/>
            <person name="Nelson D."/>
            <person name="Pils B."/>
            <person name="Prigge M."/>
            <person name="Reiss B."/>
            <person name="Renner T."/>
            <person name="Rombauts S."/>
            <person name="Rushton P."/>
            <person name="Sanderfoot A."/>
            <person name="Schween G."/>
            <person name="Shiu S.-H."/>
            <person name="Stueber K."/>
            <person name="Theodoulou F.L."/>
            <person name="Tu H."/>
            <person name="Van de Peer Y."/>
            <person name="Verrier P.J."/>
            <person name="Waters E."/>
            <person name="Wood A."/>
            <person name="Yang L."/>
            <person name="Cove D."/>
            <person name="Cuming A."/>
            <person name="Hasebe M."/>
            <person name="Lucas S."/>
            <person name="Mishler D.B."/>
            <person name="Reski R."/>
            <person name="Grigoriev I."/>
            <person name="Quatrano R.S."/>
            <person name="Boore J.L."/>
        </authorList>
    </citation>
    <scope>NUCLEOTIDE SEQUENCE [LARGE SCALE GENOMIC DNA]</scope>
    <source>
        <strain evidence="4 5">cv. Gransden 2004</strain>
    </source>
</reference>
<proteinExistence type="predicted"/>
<dbReference type="GO" id="GO:0007032">
    <property type="term" value="P:endosome organization"/>
    <property type="evidence" value="ECO:0000318"/>
    <property type="project" value="GO_Central"/>
</dbReference>
<dbReference type="Gramene" id="Pp3c9_26V3.2">
    <property type="protein sequence ID" value="Pp3c9_26V3.2"/>
    <property type="gene ID" value="Pp3c9_26"/>
</dbReference>
<dbReference type="Proteomes" id="UP000006727">
    <property type="component" value="Chromosome 9"/>
</dbReference>
<dbReference type="InterPro" id="IPR028191">
    <property type="entry name" value="WASH-4_N"/>
</dbReference>
<dbReference type="InterPro" id="IPR028282">
    <property type="entry name" value="WASH-7_central"/>
</dbReference>
<gene>
    <name evidence="4" type="primary">LOC112286496</name>
</gene>
<keyword evidence="5" id="KW-1185">Reference proteome</keyword>
<evidence type="ECO:0000259" key="3">
    <source>
        <dbReference type="Pfam" id="PF14746"/>
    </source>
</evidence>
<dbReference type="EMBL" id="ABEU02000009">
    <property type="status" value="NOT_ANNOTATED_CDS"/>
    <property type="molecule type" value="Genomic_DNA"/>
</dbReference>
<dbReference type="PANTHER" id="PTHR31409:SF0">
    <property type="entry name" value="WASH COMPLEX SUBUNIT 4"/>
    <property type="match status" value="1"/>
</dbReference>
<dbReference type="GO" id="GO:0071203">
    <property type="term" value="C:WASH complex"/>
    <property type="evidence" value="ECO:0000318"/>
    <property type="project" value="GO_Central"/>
</dbReference>
<organism evidence="4 5">
    <name type="scientific">Physcomitrium patens</name>
    <name type="common">Spreading-leaved earth moss</name>
    <name type="synonym">Physcomitrella patens</name>
    <dbReference type="NCBI Taxonomy" id="3218"/>
    <lineage>
        <taxon>Eukaryota</taxon>
        <taxon>Viridiplantae</taxon>
        <taxon>Streptophyta</taxon>
        <taxon>Embryophyta</taxon>
        <taxon>Bryophyta</taxon>
        <taxon>Bryophytina</taxon>
        <taxon>Bryopsida</taxon>
        <taxon>Funariidae</taxon>
        <taxon>Funariales</taxon>
        <taxon>Funariaceae</taxon>
        <taxon>Physcomitrium</taxon>
    </lineage>
</organism>
<reference evidence="4 5" key="2">
    <citation type="journal article" date="2018" name="Plant J.">
        <title>The Physcomitrella patens chromosome-scale assembly reveals moss genome structure and evolution.</title>
        <authorList>
            <person name="Lang D."/>
            <person name="Ullrich K.K."/>
            <person name="Murat F."/>
            <person name="Fuchs J."/>
            <person name="Jenkins J."/>
            <person name="Haas F.B."/>
            <person name="Piednoel M."/>
            <person name="Gundlach H."/>
            <person name="Van Bel M."/>
            <person name="Meyberg R."/>
            <person name="Vives C."/>
            <person name="Morata J."/>
            <person name="Symeonidi A."/>
            <person name="Hiss M."/>
            <person name="Muchero W."/>
            <person name="Kamisugi Y."/>
            <person name="Saleh O."/>
            <person name="Blanc G."/>
            <person name="Decker E.L."/>
            <person name="van Gessel N."/>
            <person name="Grimwood J."/>
            <person name="Hayes R.D."/>
            <person name="Graham S.W."/>
            <person name="Gunter L.E."/>
            <person name="McDaniel S.F."/>
            <person name="Hoernstein S.N.W."/>
            <person name="Larsson A."/>
            <person name="Li F.W."/>
            <person name="Perroud P.F."/>
            <person name="Phillips J."/>
            <person name="Ranjan P."/>
            <person name="Rokshar D.S."/>
            <person name="Rothfels C.J."/>
            <person name="Schneider L."/>
            <person name="Shu S."/>
            <person name="Stevenson D.W."/>
            <person name="Thummler F."/>
            <person name="Tillich M."/>
            <person name="Villarreal Aguilar J.C."/>
            <person name="Widiez T."/>
            <person name="Wong G.K."/>
            <person name="Wymore A."/>
            <person name="Zhang Y."/>
            <person name="Zimmer A.D."/>
            <person name="Quatrano R.S."/>
            <person name="Mayer K.F.X."/>
            <person name="Goodstein D."/>
            <person name="Casacuberta J.M."/>
            <person name="Vandepoele K."/>
            <person name="Reski R."/>
            <person name="Cuming A.C."/>
            <person name="Tuskan G.A."/>
            <person name="Maumus F."/>
            <person name="Salse J."/>
            <person name="Schmutz J."/>
            <person name="Rensing S.A."/>
        </authorList>
    </citation>
    <scope>NUCLEOTIDE SEQUENCE [LARGE SCALE GENOMIC DNA]</scope>
    <source>
        <strain evidence="4 5">cv. Gransden 2004</strain>
    </source>
</reference>
<evidence type="ECO:0000259" key="2">
    <source>
        <dbReference type="Pfam" id="PF14745"/>
    </source>
</evidence>
<dbReference type="GO" id="GO:0005768">
    <property type="term" value="C:endosome"/>
    <property type="evidence" value="ECO:0000318"/>
    <property type="project" value="GO_Central"/>
</dbReference>
<evidence type="ECO:0000313" key="4">
    <source>
        <dbReference type="EnsemblPlants" id="Pp3c9_26V3.2"/>
    </source>
</evidence>
<dbReference type="Pfam" id="PF14744">
    <property type="entry name" value="WASH-7_mid"/>
    <property type="match status" value="1"/>
</dbReference>
<dbReference type="GO" id="GO:0016197">
    <property type="term" value="P:endosomal transport"/>
    <property type="evidence" value="ECO:0000318"/>
    <property type="project" value="GO_Central"/>
</dbReference>
<dbReference type="EnsemblPlants" id="Pp3c9_26V3.2">
    <property type="protein sequence ID" value="Pp3c9_26V3.2"/>
    <property type="gene ID" value="Pp3c9_26"/>
</dbReference>
<protein>
    <recommendedName>
        <fullName evidence="6">WASH complex subunit 7</fullName>
    </recommendedName>
</protein>
<feature type="domain" description="WASH complex subunit 4 N-terminal" evidence="2">
    <location>
        <begin position="67"/>
        <end position="644"/>
    </location>
</feature>
<name>A0A7I4EQL1_PHYPA</name>
<evidence type="ECO:0008006" key="6">
    <source>
        <dbReference type="Google" id="ProtNLM"/>
    </source>
</evidence>
<feature type="domain" description="WASH complex subunit 7 central" evidence="1">
    <location>
        <begin position="645"/>
        <end position="990"/>
    </location>
</feature>
<sequence length="1195" mass="135077">MAASATPPSPGFISCSRPVSHSPPSLLFHVAGGLVAEEQHERLRRFVDEWRGDAFAALDSAADHACTFASREVTDLNRDPVLLRTCFNDDGEVLVDVMNKTSSIFDKVVYVLAFDCIEVSRFRQLAQTEFYPRLLVFGLRPNSEDVPPEGELQKSFATSLSFFNDLIKYISGLRRLIVNLLKQLEAIYRNEAPCPYFLSCHLRTVFSSLVDGLTVIVTVDEIIAQNLNIGHAMSLFTRMLHSVRGDPPRFNMAPENVEELDRAVNDMDNILTSGLFQKCIQEDIHGNLQMVNLKSNKFFLDEFATLIRDSLTQSISRLDSLRERPYDREQLAGVLAIFILYTWMNVDSAPEKKATKLVMDLLKRAPVIHVFCVTQITCLSFLRARLPPWILATSFLRDAQKEAGTVNRAYLTSLDETLSRNSQNMQNELVHWLVSFDSTVSPTVQRLAIHAMLRMRLKQLAQGVFLANRLQYIIRATIDCHVSLGEPLSKDQVRSLRHAAELLQVVRAVYHRRNSETVLAMSNILELAQTQIQKHLLSVKAQLEVEITAGSKSSSLHLFARSFTRGKDVDTKIQDALAAVDLAVEMLQGCPSLQRRTVLHICLDTLFGLNKLSEESVAEILELSLLVDVAVDIHKIVETSTDCSFLYWSREMMPTCFALLYTQTREARSLQHVIGAFKDGIKLLKIGHAEEGVVESYERELGDSIINEVVMPLCRDIETDLRLHVHSAHLKGTVNVNPTKTGVRDLSWLLQVSPLRLDTKYIHIKTRVEMYLNAAFYDHAAVALHNWKTYNEMRQLAQQKYGLELDDIHLPCQTLEQGVDVLDIMRNIHNFVASYTYNLNTQVFIERLSSATFRKHINTISVKHVANSIRTHGAGIISTTVNFTYQFLAQKFVAFSQFLFDDHIKSRLVKENRFSKMLKDTEGNKRREYPVARAQKLNHEIKKLGSNDIGHSYMDQFRMLIAEIGNALGFVRMVRLGGLSYSSLASGHVQEGKNTSFELGSKNLGMAPEAVQAGKLLDAALESQNMSVDDTSYFNILVNVFSQGLQSDDNIHLKEFVFIVPALIINAVEAMVRSKSKFLKRTRSSADALFTDDGFVMGLAYLLKVLGQDKQFDSLYWFDSVRKHYTAEKSRLEEGLDMDSIANGLMGLQIWSQKLASVSEEDAHNIQMAVKRLSAYLMELELIEFNFSGARIFFL</sequence>
<reference evidence="4" key="3">
    <citation type="submission" date="2020-12" db="UniProtKB">
        <authorList>
            <consortium name="EnsemblPlants"/>
        </authorList>
    </citation>
    <scope>IDENTIFICATION</scope>
</reference>
<dbReference type="InterPro" id="IPR028283">
    <property type="entry name" value="WASH-7_C"/>
</dbReference>
<dbReference type="Pfam" id="PF14745">
    <property type="entry name" value="WASH-4_N"/>
    <property type="match status" value="1"/>
</dbReference>
<dbReference type="AlphaFoldDB" id="A0A7I4EQL1"/>
<accession>A0A7I4EQL1</accession>
<dbReference type="Pfam" id="PF14746">
    <property type="entry name" value="WASH-7_C"/>
    <property type="match status" value="1"/>
</dbReference>
<dbReference type="InterPro" id="IPR027307">
    <property type="entry name" value="WASH7"/>
</dbReference>
<dbReference type="PANTHER" id="PTHR31409">
    <property type="entry name" value="WASH COMPLEX SUBUNIT 4"/>
    <property type="match status" value="1"/>
</dbReference>